<reference evidence="2 3" key="1">
    <citation type="submission" date="2021-03" db="EMBL/GenBank/DDBJ databases">
        <title>Muricauda lutimaris sp. nov. and Muricauda ruestringensis sp. nov, two marine members of the Flavobacteriaceae isolated from deep sea sediments of Western Pacific.</title>
        <authorList>
            <person name="Zhao S."/>
            <person name="Liu R."/>
        </authorList>
    </citation>
    <scope>NUCLEOTIDE SEQUENCE [LARGE SCALE GENOMIC DNA]</scope>
    <source>
        <strain evidence="2 3">BC31-1-A7</strain>
    </source>
</reference>
<evidence type="ECO:0000313" key="3">
    <source>
        <dbReference type="Proteomes" id="UP000664044"/>
    </source>
</evidence>
<dbReference type="Pfam" id="PF05016">
    <property type="entry name" value="ParE_toxin"/>
    <property type="match status" value="1"/>
</dbReference>
<dbReference type="Proteomes" id="UP000664044">
    <property type="component" value="Unassembled WGS sequence"/>
</dbReference>
<evidence type="ECO:0000256" key="1">
    <source>
        <dbReference type="ARBA" id="ARBA00022649"/>
    </source>
</evidence>
<dbReference type="InterPro" id="IPR035093">
    <property type="entry name" value="RelE/ParE_toxin_dom_sf"/>
</dbReference>
<dbReference type="Gene3D" id="3.30.2310.20">
    <property type="entry name" value="RelE-like"/>
    <property type="match status" value="1"/>
</dbReference>
<accession>A0ABS3G697</accession>
<evidence type="ECO:0000313" key="2">
    <source>
        <dbReference type="EMBL" id="MBO0354579.1"/>
    </source>
</evidence>
<gene>
    <name evidence="2" type="ORF">J0656_11175</name>
</gene>
<keyword evidence="1" id="KW-1277">Toxin-antitoxin system</keyword>
<organism evidence="2 3">
    <name type="scientific">Flagellimonas aurea</name>
    <dbReference type="NCBI Taxonomy" id="2915619"/>
    <lineage>
        <taxon>Bacteria</taxon>
        <taxon>Pseudomonadati</taxon>
        <taxon>Bacteroidota</taxon>
        <taxon>Flavobacteriia</taxon>
        <taxon>Flavobacteriales</taxon>
        <taxon>Flavobacteriaceae</taxon>
        <taxon>Flagellimonas</taxon>
    </lineage>
</organism>
<dbReference type="InterPro" id="IPR007712">
    <property type="entry name" value="RelE/ParE_toxin"/>
</dbReference>
<proteinExistence type="predicted"/>
<dbReference type="RefSeq" id="WP_207033767.1">
    <property type="nucleotide sequence ID" value="NZ_CP159476.1"/>
</dbReference>
<dbReference type="EMBL" id="JAFLNL010000005">
    <property type="protein sequence ID" value="MBO0354579.1"/>
    <property type="molecule type" value="Genomic_DNA"/>
</dbReference>
<keyword evidence="3" id="KW-1185">Reference proteome</keyword>
<sequence length="102" mass="11899">MKVFLSKLAESKLLKLNDYLIENWGVKARDQFFQKFDKKMSQIASQPNSCPKSTEMMGLYKCVVTKQSTCFYRILPETDEIEIVTVFDTRQHPNTLKTDLNL</sequence>
<name>A0ABS3G697_9FLAO</name>
<protein>
    <submittedName>
        <fullName evidence="2">Type II toxin-antitoxin system RelE/ParE family toxin</fullName>
    </submittedName>
</protein>
<comment type="caution">
    <text evidence="2">The sequence shown here is derived from an EMBL/GenBank/DDBJ whole genome shotgun (WGS) entry which is preliminary data.</text>
</comment>